<keyword evidence="6 7" id="KW-0560">Oxidoreductase</keyword>
<dbReference type="InterPro" id="IPR009100">
    <property type="entry name" value="AcylCoA_DH/oxidase_NM_dom_sf"/>
</dbReference>
<evidence type="ECO:0000256" key="5">
    <source>
        <dbReference type="ARBA" id="ARBA00022827"/>
    </source>
</evidence>
<dbReference type="SUPFAM" id="SSF56645">
    <property type="entry name" value="Acyl-CoA dehydrogenase NM domain-like"/>
    <property type="match status" value="1"/>
</dbReference>
<evidence type="ECO:0000313" key="11">
    <source>
        <dbReference type="EMBL" id="SHH56043.1"/>
    </source>
</evidence>
<dbReference type="PANTHER" id="PTHR48083:SF13">
    <property type="entry name" value="ACYL-COA DEHYDROGENASE FAMILY MEMBER 11"/>
    <property type="match status" value="1"/>
</dbReference>
<sequence>MDFNMSDRQRAWLNRVQSFMHKHVRPAVPIYRQQDEAGERWKVIPIVEELKKKAKAEGLWNMFMPPSSHEDEEFRGAGLTNLEYAPLAEEMGHIGWASEVFNCSAPDTGNMEVLMRYGSKEHKRQWLRPLMNGEIRSAFLMTEPAVASSDATNIETSIVRDGDHYVINGRKWWSSGVGDPRCKIAIVMGKTDPKAPRHQQQSQILVPLDSKGITVEKLLPVFGFDDAPHGHAQVLMENVRVPASNILLGEGRGFEIAQGRLGPGRIHHCMRTIGKAEEALEKMVKRLSSRTAFGKKIIEYSIWEQRIAEARTDIEMNRLLCLKAADMMDKVGNKTAQLEIAMIKVAAPNMALKIIDNAIQAYGAAGVSDDAGLARDYASMRTMRLADGPDEVHNRAIARLELRKYANAPTSH</sequence>
<dbReference type="InterPro" id="IPR009075">
    <property type="entry name" value="AcylCo_DH/oxidase_C"/>
</dbReference>
<dbReference type="GO" id="GO:0033539">
    <property type="term" value="P:fatty acid beta-oxidation using acyl-CoA dehydrogenase"/>
    <property type="evidence" value="ECO:0007669"/>
    <property type="project" value="TreeGrafter"/>
</dbReference>
<dbReference type="Gene3D" id="1.10.540.10">
    <property type="entry name" value="Acyl-CoA dehydrogenase/oxidase, N-terminal domain"/>
    <property type="match status" value="1"/>
</dbReference>
<feature type="domain" description="Acyl-CoA dehydrogenase/oxidase N-terminal" evidence="10">
    <location>
        <begin position="6"/>
        <end position="134"/>
    </location>
</feature>
<gene>
    <name evidence="11" type="ORF">SAMN05443248_5218</name>
</gene>
<evidence type="ECO:0000256" key="1">
    <source>
        <dbReference type="ARBA" id="ARBA00001974"/>
    </source>
</evidence>
<dbReference type="Gene3D" id="1.20.140.10">
    <property type="entry name" value="Butyryl-CoA Dehydrogenase, subunit A, domain 3"/>
    <property type="match status" value="1"/>
</dbReference>
<protein>
    <submittedName>
        <fullName evidence="11">Acyl-CoA dehydrogenase</fullName>
    </submittedName>
</protein>
<dbReference type="InterPro" id="IPR037069">
    <property type="entry name" value="AcylCoA_DH/ox_N_sf"/>
</dbReference>
<keyword evidence="5 7" id="KW-0274">FAD</keyword>
<proteinExistence type="inferred from homology"/>
<dbReference type="InterPro" id="IPR013786">
    <property type="entry name" value="AcylCoA_DH/ox_N"/>
</dbReference>
<feature type="domain" description="Acyl-CoA oxidase/dehydrogenase middle" evidence="9">
    <location>
        <begin position="138"/>
        <end position="233"/>
    </location>
</feature>
<dbReference type="SUPFAM" id="SSF47203">
    <property type="entry name" value="Acyl-CoA dehydrogenase C-terminal domain-like"/>
    <property type="match status" value="1"/>
</dbReference>
<dbReference type="Proteomes" id="UP000189796">
    <property type="component" value="Chromosome I"/>
</dbReference>
<dbReference type="RefSeq" id="WP_079603877.1">
    <property type="nucleotide sequence ID" value="NZ_LT670817.1"/>
</dbReference>
<dbReference type="InterPro" id="IPR050741">
    <property type="entry name" value="Acyl-CoA_dehydrogenase"/>
</dbReference>
<comment type="similarity">
    <text evidence="2 7">Belongs to the acyl-CoA dehydrogenase family.</text>
</comment>
<comment type="subunit">
    <text evidence="3">Homodimer.</text>
</comment>
<evidence type="ECO:0000259" key="10">
    <source>
        <dbReference type="Pfam" id="PF02771"/>
    </source>
</evidence>
<dbReference type="InterPro" id="IPR046373">
    <property type="entry name" value="Acyl-CoA_Oxase/DH_mid-dom_sf"/>
</dbReference>
<dbReference type="Pfam" id="PF02770">
    <property type="entry name" value="Acyl-CoA_dh_M"/>
    <property type="match status" value="1"/>
</dbReference>
<evidence type="ECO:0000256" key="2">
    <source>
        <dbReference type="ARBA" id="ARBA00009347"/>
    </source>
</evidence>
<accession>A0A1M5U073</accession>
<evidence type="ECO:0000256" key="4">
    <source>
        <dbReference type="ARBA" id="ARBA00022630"/>
    </source>
</evidence>
<evidence type="ECO:0000259" key="9">
    <source>
        <dbReference type="Pfam" id="PF02770"/>
    </source>
</evidence>
<dbReference type="InterPro" id="IPR006091">
    <property type="entry name" value="Acyl-CoA_Oxase/DH_mid-dom"/>
</dbReference>
<keyword evidence="4 7" id="KW-0285">Flavoprotein</keyword>
<organism evidence="11 12">
    <name type="scientific">Bradyrhizobium erythrophlei</name>
    <dbReference type="NCBI Taxonomy" id="1437360"/>
    <lineage>
        <taxon>Bacteria</taxon>
        <taxon>Pseudomonadati</taxon>
        <taxon>Pseudomonadota</taxon>
        <taxon>Alphaproteobacteria</taxon>
        <taxon>Hyphomicrobiales</taxon>
        <taxon>Nitrobacteraceae</taxon>
        <taxon>Bradyrhizobium</taxon>
    </lineage>
</organism>
<reference evidence="11 12" key="1">
    <citation type="submission" date="2016-11" db="EMBL/GenBank/DDBJ databases">
        <authorList>
            <person name="Jaros S."/>
            <person name="Januszkiewicz K."/>
            <person name="Wedrychowicz H."/>
        </authorList>
    </citation>
    <scope>NUCLEOTIDE SEQUENCE [LARGE SCALE GENOMIC DNA]</scope>
    <source>
        <strain evidence="11 12">GAS138</strain>
    </source>
</reference>
<dbReference type="OrthoDB" id="9775090at2"/>
<dbReference type="AlphaFoldDB" id="A0A1M5U073"/>
<evidence type="ECO:0000256" key="6">
    <source>
        <dbReference type="ARBA" id="ARBA00023002"/>
    </source>
</evidence>
<dbReference type="Gene3D" id="2.40.110.10">
    <property type="entry name" value="Butyryl-CoA Dehydrogenase, subunit A, domain 2"/>
    <property type="match status" value="1"/>
</dbReference>
<dbReference type="Pfam" id="PF02771">
    <property type="entry name" value="Acyl-CoA_dh_N"/>
    <property type="match status" value="1"/>
</dbReference>
<dbReference type="GO" id="GO:0005737">
    <property type="term" value="C:cytoplasm"/>
    <property type="evidence" value="ECO:0007669"/>
    <property type="project" value="TreeGrafter"/>
</dbReference>
<evidence type="ECO:0000313" key="12">
    <source>
        <dbReference type="Proteomes" id="UP000189796"/>
    </source>
</evidence>
<name>A0A1M5U073_9BRAD</name>
<comment type="cofactor">
    <cofactor evidence="1 7">
        <name>FAD</name>
        <dbReference type="ChEBI" id="CHEBI:57692"/>
    </cofactor>
</comment>
<dbReference type="FunFam" id="2.40.110.10:FF:000002">
    <property type="entry name" value="Acyl-CoA dehydrogenase fadE12"/>
    <property type="match status" value="1"/>
</dbReference>
<dbReference type="GO" id="GO:0050660">
    <property type="term" value="F:flavin adenine dinucleotide binding"/>
    <property type="evidence" value="ECO:0007669"/>
    <property type="project" value="InterPro"/>
</dbReference>
<dbReference type="GO" id="GO:0003995">
    <property type="term" value="F:acyl-CoA dehydrogenase activity"/>
    <property type="evidence" value="ECO:0007669"/>
    <property type="project" value="TreeGrafter"/>
</dbReference>
<dbReference type="Pfam" id="PF00441">
    <property type="entry name" value="Acyl-CoA_dh_1"/>
    <property type="match status" value="1"/>
</dbReference>
<dbReference type="InterPro" id="IPR036250">
    <property type="entry name" value="AcylCo_DH-like_C"/>
</dbReference>
<evidence type="ECO:0000256" key="7">
    <source>
        <dbReference type="RuleBase" id="RU362125"/>
    </source>
</evidence>
<evidence type="ECO:0000256" key="3">
    <source>
        <dbReference type="ARBA" id="ARBA00011738"/>
    </source>
</evidence>
<dbReference type="EMBL" id="LT670817">
    <property type="protein sequence ID" value="SHH56043.1"/>
    <property type="molecule type" value="Genomic_DNA"/>
</dbReference>
<feature type="domain" description="Acyl-CoA dehydrogenase/oxidase C-terminal" evidence="8">
    <location>
        <begin position="251"/>
        <end position="399"/>
    </location>
</feature>
<dbReference type="PANTHER" id="PTHR48083">
    <property type="entry name" value="MEDIUM-CHAIN SPECIFIC ACYL-COA DEHYDROGENASE, MITOCHONDRIAL-RELATED"/>
    <property type="match status" value="1"/>
</dbReference>
<evidence type="ECO:0000259" key="8">
    <source>
        <dbReference type="Pfam" id="PF00441"/>
    </source>
</evidence>